<evidence type="ECO:0000256" key="5">
    <source>
        <dbReference type="ARBA" id="ARBA00022475"/>
    </source>
</evidence>
<dbReference type="PANTHER" id="PTHR45453">
    <property type="entry name" value="PHOSPHATE REGULON SENSOR PROTEIN PHOR"/>
    <property type="match status" value="1"/>
</dbReference>
<dbReference type="eggNOG" id="COG5002">
    <property type="taxonomic scope" value="Bacteria"/>
</dbReference>
<evidence type="ECO:0000256" key="8">
    <source>
        <dbReference type="ARBA" id="ARBA00022692"/>
    </source>
</evidence>
<reference evidence="17 18" key="1">
    <citation type="submission" date="2014-08" db="EMBL/GenBank/DDBJ databases">
        <title>Whole genome shotgun sequence of Rhizobium rubi NBRC 13261.</title>
        <authorList>
            <person name="Katano-Makiyama Y."/>
            <person name="Hosoyama A."/>
            <person name="Hashimoto M."/>
            <person name="Hosoyama Y."/>
            <person name="Noguchi M."/>
            <person name="Tsuchikane K."/>
            <person name="Uohara A."/>
            <person name="Ohji S."/>
            <person name="Ichikawa N."/>
            <person name="Kimura A."/>
            <person name="Yamazoe A."/>
            <person name="Fujita N."/>
        </authorList>
    </citation>
    <scope>NUCLEOTIDE SEQUENCE [LARGE SCALE GENOMIC DNA]</scope>
    <source>
        <strain evidence="17 18">NBRC 13261</strain>
    </source>
</reference>
<dbReference type="InterPro" id="IPR036890">
    <property type="entry name" value="HATPase_C_sf"/>
</dbReference>
<dbReference type="FunFam" id="1.10.287.130:FF:000008">
    <property type="entry name" value="Two-component sensor histidine kinase"/>
    <property type="match status" value="1"/>
</dbReference>
<dbReference type="EMBL" id="BBJU01000010">
    <property type="protein sequence ID" value="GAK70338.1"/>
    <property type="molecule type" value="Genomic_DNA"/>
</dbReference>
<dbReference type="SUPFAM" id="SSF55874">
    <property type="entry name" value="ATPase domain of HSP90 chaperone/DNA topoisomerase II/histidine kinase"/>
    <property type="match status" value="1"/>
</dbReference>
<name>A0A081CUJ2_9HYPH</name>
<evidence type="ECO:0000313" key="18">
    <source>
        <dbReference type="Proteomes" id="UP000028701"/>
    </source>
</evidence>
<dbReference type="AlphaFoldDB" id="A0A081CUJ2"/>
<keyword evidence="8 15" id="KW-0812">Transmembrane</keyword>
<dbReference type="InterPro" id="IPR035965">
    <property type="entry name" value="PAS-like_dom_sf"/>
</dbReference>
<feature type="transmembrane region" description="Helical" evidence="15">
    <location>
        <begin position="46"/>
        <end position="65"/>
    </location>
</feature>
<dbReference type="PANTHER" id="PTHR45453:SF1">
    <property type="entry name" value="PHOSPHATE REGULON SENSOR PROTEIN PHOR"/>
    <property type="match status" value="1"/>
</dbReference>
<keyword evidence="10 17" id="KW-0418">Kinase</keyword>
<keyword evidence="5" id="KW-1003">Cell membrane</keyword>
<dbReference type="PROSITE" id="PS50109">
    <property type="entry name" value="HIS_KIN"/>
    <property type="match status" value="1"/>
</dbReference>
<comment type="subcellular location">
    <subcellularLocation>
        <location evidence="2">Cell membrane</location>
    </subcellularLocation>
</comment>
<dbReference type="InterPro" id="IPR014310">
    <property type="entry name" value="Sig_transdc_His_kinase_PhoR"/>
</dbReference>
<keyword evidence="12 15" id="KW-1133">Transmembrane helix</keyword>
<evidence type="ECO:0000256" key="7">
    <source>
        <dbReference type="ARBA" id="ARBA00022679"/>
    </source>
</evidence>
<dbReference type="Gene3D" id="3.30.450.20">
    <property type="entry name" value="PAS domain"/>
    <property type="match status" value="1"/>
</dbReference>
<dbReference type="InterPro" id="IPR036097">
    <property type="entry name" value="HisK_dim/P_sf"/>
</dbReference>
<dbReference type="Pfam" id="PF02518">
    <property type="entry name" value="HATPase_c"/>
    <property type="match status" value="1"/>
</dbReference>
<dbReference type="Pfam" id="PF00512">
    <property type="entry name" value="HisKA"/>
    <property type="match status" value="1"/>
</dbReference>
<evidence type="ECO:0000256" key="10">
    <source>
        <dbReference type="ARBA" id="ARBA00022777"/>
    </source>
</evidence>
<dbReference type="CDD" id="cd00082">
    <property type="entry name" value="HisKA"/>
    <property type="match status" value="1"/>
</dbReference>
<dbReference type="InterPro" id="IPR003661">
    <property type="entry name" value="HisK_dim/P_dom"/>
</dbReference>
<proteinExistence type="predicted"/>
<dbReference type="Proteomes" id="UP000028701">
    <property type="component" value="Unassembled WGS sequence"/>
</dbReference>
<sequence>MEMARNEGSASGRYLNKLRHSWLPILVVSILAVVASLELLSPYVPAVLWCAAVLAILAVSSGTALKVQARVEAAEPSDDAQVVSESLIAGVRSGLAALDTPVFILDRNASVLFENAAAERAFGVLPVGSHISGRLRSPGLLDVIRESIATGEANQVEHSERLPSERVFIVRIAKAETHREASAPIYVLSFRDISELRRIDRMRSDFVANASHELRTPLASLRGFIETMQGPARDDPKARERFLGIMLDQATRMSRLVDDLMSLSRLELRANIAPDQKVDLVPLLGHVRDALLPLAQDLDVSIKLHMPDGKVEVTGDRDELVQVFQNLVENACKYGQDGKVVDVSLRSDAGKPVEVSVVDKGPGIPAEHVPRLTERFYRVSVADSRSKKGTGLGLAIVKHILTRHRARLIIRSELDVGTDFTVRF</sequence>
<keyword evidence="4" id="KW-0813">Transport</keyword>
<dbReference type="SUPFAM" id="SSF47384">
    <property type="entry name" value="Homodimeric domain of signal transducing histidine kinase"/>
    <property type="match status" value="1"/>
</dbReference>
<dbReference type="GO" id="GO:0016036">
    <property type="term" value="P:cellular response to phosphate starvation"/>
    <property type="evidence" value="ECO:0007669"/>
    <property type="project" value="TreeGrafter"/>
</dbReference>
<dbReference type="GO" id="GO:0005886">
    <property type="term" value="C:plasma membrane"/>
    <property type="evidence" value="ECO:0007669"/>
    <property type="project" value="UniProtKB-SubCell"/>
</dbReference>
<dbReference type="PRINTS" id="PR00344">
    <property type="entry name" value="BCTRLSENSOR"/>
</dbReference>
<keyword evidence="6" id="KW-0597">Phosphoprotein</keyword>
<dbReference type="NCBIfam" id="TIGR02966">
    <property type="entry name" value="phoR_proteo"/>
    <property type="match status" value="1"/>
</dbReference>
<evidence type="ECO:0000256" key="2">
    <source>
        <dbReference type="ARBA" id="ARBA00004236"/>
    </source>
</evidence>
<protein>
    <recommendedName>
        <fullName evidence="3">histidine kinase</fullName>
        <ecNumber evidence="3">2.7.13.3</ecNumber>
    </recommendedName>
</protein>
<dbReference type="SMART" id="SM00387">
    <property type="entry name" value="HATPase_c"/>
    <property type="match status" value="1"/>
</dbReference>
<dbReference type="GO" id="GO:0005524">
    <property type="term" value="F:ATP binding"/>
    <property type="evidence" value="ECO:0007669"/>
    <property type="project" value="UniProtKB-KW"/>
</dbReference>
<dbReference type="SUPFAM" id="SSF55785">
    <property type="entry name" value="PYP-like sensor domain (PAS domain)"/>
    <property type="match status" value="1"/>
</dbReference>
<dbReference type="InterPro" id="IPR003594">
    <property type="entry name" value="HATPase_dom"/>
</dbReference>
<evidence type="ECO:0000313" key="17">
    <source>
        <dbReference type="EMBL" id="GAK70338.1"/>
    </source>
</evidence>
<dbReference type="GO" id="GO:0000155">
    <property type="term" value="F:phosphorelay sensor kinase activity"/>
    <property type="evidence" value="ECO:0007669"/>
    <property type="project" value="InterPro"/>
</dbReference>
<evidence type="ECO:0000256" key="13">
    <source>
        <dbReference type="ARBA" id="ARBA00023012"/>
    </source>
</evidence>
<dbReference type="GO" id="GO:0004721">
    <property type="term" value="F:phosphoprotein phosphatase activity"/>
    <property type="evidence" value="ECO:0007669"/>
    <property type="project" value="TreeGrafter"/>
</dbReference>
<feature type="transmembrane region" description="Helical" evidence="15">
    <location>
        <begin position="21"/>
        <end position="40"/>
    </location>
</feature>
<keyword evidence="9" id="KW-0547">Nucleotide-binding</keyword>
<dbReference type="Gene3D" id="3.30.565.10">
    <property type="entry name" value="Histidine kinase-like ATPase, C-terminal domain"/>
    <property type="match status" value="1"/>
</dbReference>
<evidence type="ECO:0000256" key="14">
    <source>
        <dbReference type="ARBA" id="ARBA00023136"/>
    </source>
</evidence>
<keyword evidence="11" id="KW-0067">ATP-binding</keyword>
<accession>A0A081CUJ2</accession>
<comment type="catalytic activity">
    <reaction evidence="1">
        <text>ATP + protein L-histidine = ADP + protein N-phospho-L-histidine.</text>
        <dbReference type="EC" id="2.7.13.3"/>
    </reaction>
</comment>
<evidence type="ECO:0000256" key="15">
    <source>
        <dbReference type="SAM" id="Phobius"/>
    </source>
</evidence>
<dbReference type="InterPro" id="IPR004358">
    <property type="entry name" value="Sig_transdc_His_kin-like_C"/>
</dbReference>
<evidence type="ECO:0000259" key="16">
    <source>
        <dbReference type="PROSITE" id="PS50109"/>
    </source>
</evidence>
<dbReference type="InterPro" id="IPR050351">
    <property type="entry name" value="BphY/WalK/GraS-like"/>
</dbReference>
<evidence type="ECO:0000256" key="12">
    <source>
        <dbReference type="ARBA" id="ARBA00022989"/>
    </source>
</evidence>
<comment type="caution">
    <text evidence="17">The sequence shown here is derived from an EMBL/GenBank/DDBJ whole genome shotgun (WGS) entry which is preliminary data.</text>
</comment>
<evidence type="ECO:0000256" key="3">
    <source>
        <dbReference type="ARBA" id="ARBA00012438"/>
    </source>
</evidence>
<evidence type="ECO:0000256" key="6">
    <source>
        <dbReference type="ARBA" id="ARBA00022553"/>
    </source>
</evidence>
<keyword evidence="7" id="KW-0808">Transferase</keyword>
<evidence type="ECO:0000256" key="1">
    <source>
        <dbReference type="ARBA" id="ARBA00000085"/>
    </source>
</evidence>
<evidence type="ECO:0000256" key="11">
    <source>
        <dbReference type="ARBA" id="ARBA00022840"/>
    </source>
</evidence>
<evidence type="ECO:0000256" key="9">
    <source>
        <dbReference type="ARBA" id="ARBA00022741"/>
    </source>
</evidence>
<dbReference type="Gene3D" id="1.10.287.130">
    <property type="match status" value="1"/>
</dbReference>
<organism evidence="17 18">
    <name type="scientific">Agrobacterium rubi TR3 = NBRC 13261</name>
    <dbReference type="NCBI Taxonomy" id="1368415"/>
    <lineage>
        <taxon>Bacteria</taxon>
        <taxon>Pseudomonadati</taxon>
        <taxon>Pseudomonadota</taxon>
        <taxon>Alphaproteobacteria</taxon>
        <taxon>Hyphomicrobiales</taxon>
        <taxon>Rhizobiaceae</taxon>
        <taxon>Rhizobium/Agrobacterium group</taxon>
        <taxon>Agrobacterium</taxon>
    </lineage>
</organism>
<dbReference type="InterPro" id="IPR005467">
    <property type="entry name" value="His_kinase_dom"/>
</dbReference>
<dbReference type="FunFam" id="3.30.565.10:FF:000006">
    <property type="entry name" value="Sensor histidine kinase WalK"/>
    <property type="match status" value="1"/>
</dbReference>
<dbReference type="EC" id="2.7.13.3" evidence="3"/>
<evidence type="ECO:0000256" key="4">
    <source>
        <dbReference type="ARBA" id="ARBA00022448"/>
    </source>
</evidence>
<dbReference type="CDD" id="cd00075">
    <property type="entry name" value="HATPase"/>
    <property type="match status" value="1"/>
</dbReference>
<keyword evidence="14 15" id="KW-0472">Membrane</keyword>
<feature type="domain" description="Histidine kinase" evidence="16">
    <location>
        <begin position="209"/>
        <end position="424"/>
    </location>
</feature>
<dbReference type="SMART" id="SM00388">
    <property type="entry name" value="HisKA"/>
    <property type="match status" value="1"/>
</dbReference>
<keyword evidence="13" id="KW-0902">Two-component regulatory system</keyword>
<gene>
    <name evidence="17" type="primary">phoR</name>
    <name evidence="17" type="ORF">RRU01S_10_01770</name>
</gene>